<gene>
    <name evidence="1" type="ORF">GALL_540350</name>
</gene>
<name>A0A1J5P1F6_9ZZZZ</name>
<proteinExistence type="predicted"/>
<reference evidence="1" key="1">
    <citation type="submission" date="2016-10" db="EMBL/GenBank/DDBJ databases">
        <title>Sequence of Gallionella enrichment culture.</title>
        <authorList>
            <person name="Poehlein A."/>
            <person name="Muehling M."/>
            <person name="Daniel R."/>
        </authorList>
    </citation>
    <scope>NUCLEOTIDE SEQUENCE</scope>
</reference>
<accession>A0A1J5P1F6</accession>
<comment type="caution">
    <text evidence="1">The sequence shown here is derived from an EMBL/GenBank/DDBJ whole genome shotgun (WGS) entry which is preliminary data.</text>
</comment>
<protein>
    <submittedName>
        <fullName evidence="1">Uncharacterized protein</fullName>
    </submittedName>
</protein>
<sequence>MDRQARQIVFKASRKNPSAVLPSWQAFVAFVDMAVAAHNARPSKACPKSLDA</sequence>
<organism evidence="1">
    <name type="scientific">mine drainage metagenome</name>
    <dbReference type="NCBI Taxonomy" id="410659"/>
    <lineage>
        <taxon>unclassified sequences</taxon>
        <taxon>metagenomes</taxon>
        <taxon>ecological metagenomes</taxon>
    </lineage>
</organism>
<evidence type="ECO:0000313" key="1">
    <source>
        <dbReference type="EMBL" id="OIQ64416.1"/>
    </source>
</evidence>
<dbReference type="EMBL" id="MLJW01008139">
    <property type="protein sequence ID" value="OIQ64416.1"/>
    <property type="molecule type" value="Genomic_DNA"/>
</dbReference>
<dbReference type="AlphaFoldDB" id="A0A1J5P1F6"/>